<dbReference type="EMBL" id="VSSQ01015365">
    <property type="protein sequence ID" value="MPM55642.1"/>
    <property type="molecule type" value="Genomic_DNA"/>
</dbReference>
<comment type="subcellular location">
    <subcellularLocation>
        <location evidence="1">Membrane</location>
        <topology evidence="1">Multi-pass membrane protein</topology>
    </subcellularLocation>
</comment>
<protein>
    <submittedName>
        <fullName evidence="6">Sugar transporter SemiSWEET</fullName>
    </submittedName>
</protein>
<name>A0A645AQU8_9ZZZZ</name>
<evidence type="ECO:0000256" key="3">
    <source>
        <dbReference type="ARBA" id="ARBA00022989"/>
    </source>
</evidence>
<organism evidence="6">
    <name type="scientific">bioreactor metagenome</name>
    <dbReference type="NCBI Taxonomy" id="1076179"/>
    <lineage>
        <taxon>unclassified sequences</taxon>
        <taxon>metagenomes</taxon>
        <taxon>ecological metagenomes</taxon>
    </lineage>
</organism>
<sequence length="89" mass="9798">MNLTDFIGAVAGVLTTIAFIPQVVKIWRTRSARDISYGMYTCFIGGVGLWLCYGLLIGAIPIVLNNAIVLVLAILVIFFKYKVEKNDNS</sequence>
<keyword evidence="2 5" id="KW-0812">Transmembrane</keyword>
<dbReference type="InterPro" id="IPR006603">
    <property type="entry name" value="PQ-loop_rpt"/>
</dbReference>
<feature type="transmembrane region" description="Helical" evidence="5">
    <location>
        <begin position="6"/>
        <end position="24"/>
    </location>
</feature>
<feature type="transmembrane region" description="Helical" evidence="5">
    <location>
        <begin position="62"/>
        <end position="81"/>
    </location>
</feature>
<dbReference type="InterPro" id="IPR047662">
    <property type="entry name" value="SemiSWEET"/>
</dbReference>
<keyword evidence="3 5" id="KW-1133">Transmembrane helix</keyword>
<evidence type="ECO:0000256" key="5">
    <source>
        <dbReference type="SAM" id="Phobius"/>
    </source>
</evidence>
<evidence type="ECO:0000256" key="4">
    <source>
        <dbReference type="ARBA" id="ARBA00023136"/>
    </source>
</evidence>
<gene>
    <name evidence="6" type="ORF">SDC9_102439</name>
</gene>
<dbReference type="AlphaFoldDB" id="A0A645AQU8"/>
<dbReference type="Pfam" id="PF04193">
    <property type="entry name" value="PQ-loop"/>
    <property type="match status" value="1"/>
</dbReference>
<feature type="transmembrane region" description="Helical" evidence="5">
    <location>
        <begin position="36"/>
        <end position="56"/>
    </location>
</feature>
<keyword evidence="6" id="KW-0762">Sugar transport</keyword>
<evidence type="ECO:0000313" key="6">
    <source>
        <dbReference type="EMBL" id="MPM55642.1"/>
    </source>
</evidence>
<evidence type="ECO:0000256" key="2">
    <source>
        <dbReference type="ARBA" id="ARBA00022692"/>
    </source>
</evidence>
<proteinExistence type="predicted"/>
<dbReference type="Gene3D" id="1.20.1280.290">
    <property type="match status" value="1"/>
</dbReference>
<dbReference type="NCBIfam" id="NF037968">
    <property type="entry name" value="SemiSWEET_2"/>
    <property type="match status" value="1"/>
</dbReference>
<keyword evidence="4 5" id="KW-0472">Membrane</keyword>
<comment type="caution">
    <text evidence="6">The sequence shown here is derived from an EMBL/GenBank/DDBJ whole genome shotgun (WGS) entry which is preliminary data.</text>
</comment>
<evidence type="ECO:0000256" key="1">
    <source>
        <dbReference type="ARBA" id="ARBA00004141"/>
    </source>
</evidence>
<reference evidence="6" key="1">
    <citation type="submission" date="2019-08" db="EMBL/GenBank/DDBJ databases">
        <authorList>
            <person name="Kucharzyk K."/>
            <person name="Murdoch R.W."/>
            <person name="Higgins S."/>
            <person name="Loffler F."/>
        </authorList>
    </citation>
    <scope>NUCLEOTIDE SEQUENCE</scope>
</reference>
<keyword evidence="6" id="KW-0813">Transport</keyword>
<dbReference type="GO" id="GO:0051119">
    <property type="term" value="F:sugar transmembrane transporter activity"/>
    <property type="evidence" value="ECO:0007669"/>
    <property type="project" value="InterPro"/>
</dbReference>
<accession>A0A645AQU8</accession>
<dbReference type="GO" id="GO:0016020">
    <property type="term" value="C:membrane"/>
    <property type="evidence" value="ECO:0007669"/>
    <property type="project" value="UniProtKB-SubCell"/>
</dbReference>